<gene>
    <name evidence="1" type="ORF">F2P81_006029</name>
</gene>
<dbReference type="AlphaFoldDB" id="A0A6A4T849"/>
<reference evidence="1 2" key="1">
    <citation type="submission" date="2019-06" db="EMBL/GenBank/DDBJ databases">
        <title>Draft genomes of female and male turbot (Scophthalmus maximus).</title>
        <authorList>
            <person name="Xu H."/>
            <person name="Xu X.-W."/>
            <person name="Shao C."/>
            <person name="Chen S."/>
        </authorList>
    </citation>
    <scope>NUCLEOTIDE SEQUENCE [LARGE SCALE GENOMIC DNA]</scope>
    <source>
        <strain evidence="1">Ysfricsl-2016a</strain>
        <tissue evidence="1">Blood</tissue>
    </source>
</reference>
<proteinExistence type="predicted"/>
<dbReference type="EMBL" id="VEVO01000005">
    <property type="protein sequence ID" value="KAF0042497.1"/>
    <property type="molecule type" value="Genomic_DNA"/>
</dbReference>
<sequence>MQLLVRSNYWASRFKLTPPSVTSFGQTRKEDDAADTLVEVFSVQFRTNSGAVGGGNVIPTKLPDMLRKFELKENSCCQQLSNALRDRKRDAFAVLADLAQQDTGRSPWIWPHQLQLSSLETSSVDATDDDMRCLDVDFVAKFCKYKMNRRSHSQPKGNAP</sequence>
<accession>A0A6A4T849</accession>
<evidence type="ECO:0000313" key="2">
    <source>
        <dbReference type="Proteomes" id="UP000438429"/>
    </source>
</evidence>
<dbReference type="Proteomes" id="UP000438429">
    <property type="component" value="Unassembled WGS sequence"/>
</dbReference>
<evidence type="ECO:0000313" key="1">
    <source>
        <dbReference type="EMBL" id="KAF0042497.1"/>
    </source>
</evidence>
<comment type="caution">
    <text evidence="1">The sequence shown here is derived from an EMBL/GenBank/DDBJ whole genome shotgun (WGS) entry which is preliminary data.</text>
</comment>
<protein>
    <submittedName>
        <fullName evidence="1">Uncharacterized protein</fullName>
    </submittedName>
</protein>
<organism evidence="1 2">
    <name type="scientific">Scophthalmus maximus</name>
    <name type="common">Turbot</name>
    <name type="synonym">Psetta maxima</name>
    <dbReference type="NCBI Taxonomy" id="52904"/>
    <lineage>
        <taxon>Eukaryota</taxon>
        <taxon>Metazoa</taxon>
        <taxon>Chordata</taxon>
        <taxon>Craniata</taxon>
        <taxon>Vertebrata</taxon>
        <taxon>Euteleostomi</taxon>
        <taxon>Actinopterygii</taxon>
        <taxon>Neopterygii</taxon>
        <taxon>Teleostei</taxon>
        <taxon>Neoteleostei</taxon>
        <taxon>Acanthomorphata</taxon>
        <taxon>Carangaria</taxon>
        <taxon>Pleuronectiformes</taxon>
        <taxon>Pleuronectoidei</taxon>
        <taxon>Scophthalmidae</taxon>
        <taxon>Scophthalmus</taxon>
    </lineage>
</organism>
<name>A0A6A4T849_SCOMX</name>